<evidence type="ECO:0008006" key="6">
    <source>
        <dbReference type="Google" id="ProtNLM"/>
    </source>
</evidence>
<evidence type="ECO:0000256" key="1">
    <source>
        <dbReference type="ARBA" id="ARBA00010088"/>
    </source>
</evidence>
<dbReference type="Gene3D" id="3.40.50.1820">
    <property type="entry name" value="alpha/beta hydrolase"/>
    <property type="match status" value="1"/>
</dbReference>
<dbReference type="Proteomes" id="UP001323405">
    <property type="component" value="Unassembled WGS sequence"/>
</dbReference>
<dbReference type="PANTHER" id="PTHR43248:SF2">
    <property type="entry name" value="PROLYL AMINOPEPTIDASE"/>
    <property type="match status" value="1"/>
</dbReference>
<feature type="region of interest" description="Disordered" evidence="3">
    <location>
        <begin position="1"/>
        <end position="29"/>
    </location>
</feature>
<dbReference type="EMBL" id="JAFFHA010000006">
    <property type="protein sequence ID" value="KAK4653987.1"/>
    <property type="molecule type" value="Genomic_DNA"/>
</dbReference>
<evidence type="ECO:0000256" key="2">
    <source>
        <dbReference type="ARBA" id="ARBA00022801"/>
    </source>
</evidence>
<feature type="compositionally biased region" description="Polar residues" evidence="3">
    <location>
        <begin position="65"/>
        <end position="80"/>
    </location>
</feature>
<keyword evidence="5" id="KW-1185">Reference proteome</keyword>
<dbReference type="InterPro" id="IPR029058">
    <property type="entry name" value="AB_hydrolase_fold"/>
</dbReference>
<keyword evidence="2" id="KW-0378">Hydrolase</keyword>
<dbReference type="GeneID" id="87909375"/>
<organism evidence="4 5">
    <name type="scientific">Podospora pseudocomata</name>
    <dbReference type="NCBI Taxonomy" id="2093779"/>
    <lineage>
        <taxon>Eukaryota</taxon>
        <taxon>Fungi</taxon>
        <taxon>Dikarya</taxon>
        <taxon>Ascomycota</taxon>
        <taxon>Pezizomycotina</taxon>
        <taxon>Sordariomycetes</taxon>
        <taxon>Sordariomycetidae</taxon>
        <taxon>Sordariales</taxon>
        <taxon>Podosporaceae</taxon>
        <taxon>Podospora</taxon>
    </lineage>
</organism>
<dbReference type="RefSeq" id="XP_062742962.1">
    <property type="nucleotide sequence ID" value="XM_062889468.1"/>
</dbReference>
<proteinExistence type="inferred from homology"/>
<feature type="compositionally biased region" description="Low complexity" evidence="3">
    <location>
        <begin position="44"/>
        <end position="63"/>
    </location>
</feature>
<feature type="compositionally biased region" description="Basic and acidic residues" evidence="3">
    <location>
        <begin position="7"/>
        <end position="21"/>
    </location>
</feature>
<sequence>MKFHRNSPHEEESDKDGDKRMVNKQGRRGRYKVRWRWWRPTLTPNEPFTSSPSPSPQRSSLNPEYSGSSVNILSDGGSSQSEEDYQIKHSLSLIKAPLSPDDYSDSGISLSDSIEPGTKLEPRLAMPYIGAEAEGNRPSWRNIRPASIVQFPRPCVNLDKEFKIRTVHFTVPLEHHKPSGRQINIHAELVYDTHERDRFDSWVPACRASPILVFLCGGPGDKNPHDRSPALNRMLIEKGYVVLYADYRGTGQSSKIDSATVKAYNDTGDFAGAAGYLSLFRQDNIVRDLEAVRLCLEEHLYPFSSTNGNGGDGLKWTLMGQSYGGWVALTYLSFLPGSLAEVYLTAGLAPVTIGSPDEVYEALYSGIRRSNQRYYQRYPEDEVLVREVYNTLLSRGAAYELPDGSKRKLTAQTFLTLGRKFIGGDSGLEAVHDFVGQLHGQLVRNNALVPSQEVLKEFSKLEGFKLHSRPLYGVLHEAIYCNNGDTASEWSAQRVGKRHQEYNGWLQGKHAAEGQRLYFSGEMVLPCLMPEEFRYANDLVASKADWEPLYDLNQLKANTVPVRAMAYQDDLAVDFELSKRTVEAVKGCVMVVGKSGWNHGSLRNNTDEVIRMLF</sequence>
<accession>A0ABR0GE15</accession>
<feature type="region of interest" description="Disordered" evidence="3">
    <location>
        <begin position="41"/>
        <end position="85"/>
    </location>
</feature>
<dbReference type="SUPFAM" id="SSF53474">
    <property type="entry name" value="alpha/beta-Hydrolases"/>
    <property type="match status" value="1"/>
</dbReference>
<dbReference type="InterPro" id="IPR051601">
    <property type="entry name" value="Serine_prot/Carboxylest_S33"/>
</dbReference>
<comment type="similarity">
    <text evidence="1">Belongs to the peptidase S33 family.</text>
</comment>
<evidence type="ECO:0000313" key="4">
    <source>
        <dbReference type="EMBL" id="KAK4653987.1"/>
    </source>
</evidence>
<reference evidence="4 5" key="1">
    <citation type="journal article" date="2023" name="bioRxiv">
        <title>High-quality genome assemblies of four members of thePodospora anserinaspecies complex.</title>
        <authorList>
            <person name="Ament-Velasquez S.L."/>
            <person name="Vogan A.A."/>
            <person name="Wallerman O."/>
            <person name="Hartmann F."/>
            <person name="Gautier V."/>
            <person name="Silar P."/>
            <person name="Giraud T."/>
            <person name="Johannesson H."/>
        </authorList>
    </citation>
    <scope>NUCLEOTIDE SEQUENCE [LARGE SCALE GENOMIC DNA]</scope>
    <source>
        <strain evidence="4 5">CBS 415.72m</strain>
    </source>
</reference>
<evidence type="ECO:0000256" key="3">
    <source>
        <dbReference type="SAM" id="MobiDB-lite"/>
    </source>
</evidence>
<gene>
    <name evidence="4" type="ORF">QC762_400140</name>
</gene>
<dbReference type="InterPro" id="IPR002410">
    <property type="entry name" value="Peptidase_S33"/>
</dbReference>
<dbReference type="PANTHER" id="PTHR43248">
    <property type="entry name" value="2-SUCCINYL-6-HYDROXY-2,4-CYCLOHEXADIENE-1-CARBOXYLATE SYNTHASE"/>
    <property type="match status" value="1"/>
</dbReference>
<dbReference type="PRINTS" id="PR00793">
    <property type="entry name" value="PROAMNOPTASE"/>
</dbReference>
<name>A0ABR0GE15_9PEZI</name>
<evidence type="ECO:0000313" key="5">
    <source>
        <dbReference type="Proteomes" id="UP001323405"/>
    </source>
</evidence>
<comment type="caution">
    <text evidence="4">The sequence shown here is derived from an EMBL/GenBank/DDBJ whole genome shotgun (WGS) entry which is preliminary data.</text>
</comment>
<protein>
    <recommendedName>
        <fullName evidence="6">Proline iminopeptidase</fullName>
    </recommendedName>
</protein>